<dbReference type="RefSeq" id="WP_379497564.1">
    <property type="nucleotide sequence ID" value="NZ_JBHSAO010000011.1"/>
</dbReference>
<dbReference type="InterPro" id="IPR029017">
    <property type="entry name" value="Enolase-like_N"/>
</dbReference>
<dbReference type="SFLD" id="SFLDS00001">
    <property type="entry name" value="Enolase"/>
    <property type="match status" value="1"/>
</dbReference>
<name>A0ABV8GYT8_9BACI</name>
<dbReference type="PANTHER" id="PTHR48073">
    <property type="entry name" value="O-SUCCINYLBENZOATE SYNTHASE-RELATED"/>
    <property type="match status" value="1"/>
</dbReference>
<evidence type="ECO:0000256" key="2">
    <source>
        <dbReference type="ARBA" id="ARBA00022723"/>
    </source>
</evidence>
<evidence type="ECO:0000256" key="3">
    <source>
        <dbReference type="ARBA" id="ARBA00023235"/>
    </source>
</evidence>
<organism evidence="5 6">
    <name type="scientific">Oceanobacillus longus</name>
    <dbReference type="NCBI Taxonomy" id="930120"/>
    <lineage>
        <taxon>Bacteria</taxon>
        <taxon>Bacillati</taxon>
        <taxon>Bacillota</taxon>
        <taxon>Bacilli</taxon>
        <taxon>Bacillales</taxon>
        <taxon>Bacillaceae</taxon>
        <taxon>Oceanobacillus</taxon>
    </lineage>
</organism>
<protein>
    <submittedName>
        <fullName evidence="5">Mandelate racemase/muconate lactonizing enzyme family protein</fullName>
    </submittedName>
</protein>
<dbReference type="SUPFAM" id="SSF54826">
    <property type="entry name" value="Enolase N-terminal domain-like"/>
    <property type="match status" value="1"/>
</dbReference>
<dbReference type="SMART" id="SM00922">
    <property type="entry name" value="MR_MLE"/>
    <property type="match status" value="1"/>
</dbReference>
<evidence type="ECO:0000259" key="4">
    <source>
        <dbReference type="SMART" id="SM00922"/>
    </source>
</evidence>
<dbReference type="SFLD" id="SFLDG00180">
    <property type="entry name" value="muconate_cycloisomerase"/>
    <property type="match status" value="1"/>
</dbReference>
<proteinExistence type="inferred from homology"/>
<dbReference type="Pfam" id="PF13378">
    <property type="entry name" value="MR_MLE_C"/>
    <property type="match status" value="1"/>
</dbReference>
<dbReference type="InterPro" id="IPR013342">
    <property type="entry name" value="Mandelate_racemase_C"/>
</dbReference>
<evidence type="ECO:0000256" key="1">
    <source>
        <dbReference type="ARBA" id="ARBA00008031"/>
    </source>
</evidence>
<dbReference type="SUPFAM" id="SSF51604">
    <property type="entry name" value="Enolase C-terminal domain-like"/>
    <property type="match status" value="1"/>
</dbReference>
<keyword evidence="3" id="KW-0413">Isomerase</keyword>
<keyword evidence="2" id="KW-0479">Metal-binding</keyword>
<keyword evidence="6" id="KW-1185">Reference proteome</keyword>
<dbReference type="Gene3D" id="3.30.390.10">
    <property type="entry name" value="Enolase-like, N-terminal domain"/>
    <property type="match status" value="1"/>
</dbReference>
<sequence length="374" mass="41029">MYISKVEVFPVNLPMLQNFSISGGQVGNRQAGAPHVYVRLITEDGIEGWGEARPSHRWSYETIESVVSTIKSYFVDVLIGLPIYELDEIHRVMDKQIASGITRGQPIAKAAIDMAIMDTIAKSNQQSLGHLWFTKPEEEIALSYLISVSNKGEAEEKAKIAKSEGYTGVDVKIGIDTEKDIDILKSIKEILPDAFFRVDANQAYQLKDAMRLCRAMEDIGVDVFEQPLSAGDLAGHAKLREFTTIPIALDESIWTPEDVIRAIQLQACDVIVIKATKMGGLSIAKRCGDIAIAAGLRLLGGGLTESSLGLYASAHLFHALGIKTPVDLNGPLFLKDDPSRQMATIQEGKIKLPNGQGIGWEVDQEKLRHFSIDL</sequence>
<gene>
    <name evidence="5" type="ORF">ACFOUV_14845</name>
</gene>
<evidence type="ECO:0000313" key="5">
    <source>
        <dbReference type="EMBL" id="MFC4025070.1"/>
    </source>
</evidence>
<accession>A0ABV8GYT8</accession>
<reference evidence="6" key="1">
    <citation type="journal article" date="2019" name="Int. J. Syst. Evol. Microbiol.">
        <title>The Global Catalogue of Microorganisms (GCM) 10K type strain sequencing project: providing services to taxonomists for standard genome sequencing and annotation.</title>
        <authorList>
            <consortium name="The Broad Institute Genomics Platform"/>
            <consortium name="The Broad Institute Genome Sequencing Center for Infectious Disease"/>
            <person name="Wu L."/>
            <person name="Ma J."/>
        </authorList>
    </citation>
    <scope>NUCLEOTIDE SEQUENCE [LARGE SCALE GENOMIC DNA]</scope>
    <source>
        <strain evidence="6">IBRC-M 10703</strain>
    </source>
</reference>
<dbReference type="Proteomes" id="UP001595772">
    <property type="component" value="Unassembled WGS sequence"/>
</dbReference>
<dbReference type="EMBL" id="JBHSAO010000011">
    <property type="protein sequence ID" value="MFC4025070.1"/>
    <property type="molecule type" value="Genomic_DNA"/>
</dbReference>
<dbReference type="Pfam" id="PF02746">
    <property type="entry name" value="MR_MLE_N"/>
    <property type="match status" value="1"/>
</dbReference>
<comment type="caution">
    <text evidence="5">The sequence shown here is derived from an EMBL/GenBank/DDBJ whole genome shotgun (WGS) entry which is preliminary data.</text>
</comment>
<dbReference type="InterPro" id="IPR013341">
    <property type="entry name" value="Mandelate_racemase_N_dom"/>
</dbReference>
<comment type="similarity">
    <text evidence="1">Belongs to the mandelate racemase/muconate lactonizing enzyme family.</text>
</comment>
<dbReference type="SFLD" id="SFLDF00009">
    <property type="entry name" value="o-succinylbenzoate_synthase"/>
    <property type="match status" value="1"/>
</dbReference>
<dbReference type="Gene3D" id="3.20.20.120">
    <property type="entry name" value="Enolase-like C-terminal domain"/>
    <property type="match status" value="1"/>
</dbReference>
<feature type="domain" description="Mandelate racemase/muconate lactonizing enzyme C-terminal" evidence="4">
    <location>
        <begin position="151"/>
        <end position="246"/>
    </location>
</feature>
<dbReference type="PANTHER" id="PTHR48073:SF2">
    <property type="entry name" value="O-SUCCINYLBENZOATE SYNTHASE"/>
    <property type="match status" value="1"/>
</dbReference>
<dbReference type="InterPro" id="IPR029065">
    <property type="entry name" value="Enolase_C-like"/>
</dbReference>
<evidence type="ECO:0000313" key="6">
    <source>
        <dbReference type="Proteomes" id="UP001595772"/>
    </source>
</evidence>
<dbReference type="InterPro" id="IPR036849">
    <property type="entry name" value="Enolase-like_C_sf"/>
</dbReference>